<accession>A0A101TDQ7</accession>
<sequence>MAYGSGVMRTQLMLLDRDPAVVALACRPVELVWPEESRVVGHAPQLMARLQDGSGLLVDCAGRSGPSARLAKRARVVAAAAKAVGWSYRLAGPPDPVLVANVRWLAGYRHPRYAAGSCMSALLEAFGSPRPAVEAVCELGDPIAVWPAVFHALWNGVLRVRLDEPLHERVVVSVARQEAEAA</sequence>
<dbReference type="NCBIfam" id="NF033179">
    <property type="entry name" value="TnsA_like_Actin"/>
    <property type="match status" value="1"/>
</dbReference>
<dbReference type="STRING" id="661399.AQJ67_44060"/>
<dbReference type="EMBL" id="LMWY01000077">
    <property type="protein sequence ID" value="KUN90456.1"/>
    <property type="molecule type" value="Genomic_DNA"/>
</dbReference>
<evidence type="ECO:0000313" key="1">
    <source>
        <dbReference type="EMBL" id="KUN90456.1"/>
    </source>
</evidence>
<organism evidence="1 2">
    <name type="scientific">Streptomyces caeruleatus</name>
    <dbReference type="NCBI Taxonomy" id="661399"/>
    <lineage>
        <taxon>Bacteria</taxon>
        <taxon>Bacillati</taxon>
        <taxon>Actinomycetota</taxon>
        <taxon>Actinomycetes</taxon>
        <taxon>Kitasatosporales</taxon>
        <taxon>Streptomycetaceae</taxon>
        <taxon>Streptomyces</taxon>
    </lineage>
</organism>
<comment type="caution">
    <text evidence="1">The sequence shown here is derived from an EMBL/GenBank/DDBJ whole genome shotgun (WGS) entry which is preliminary data.</text>
</comment>
<reference evidence="1 2" key="1">
    <citation type="submission" date="2015-10" db="EMBL/GenBank/DDBJ databases">
        <title>Draft genome sequence of Streptomyces caeruleatus NRRL B-24802, type strain for the species Streptomyces caeruleatus.</title>
        <authorList>
            <person name="Ruckert C."/>
            <person name="Winkler A."/>
            <person name="Kalinowski J."/>
            <person name="Kampfer P."/>
            <person name="Glaeser S."/>
        </authorList>
    </citation>
    <scope>NUCLEOTIDE SEQUENCE [LARGE SCALE GENOMIC DNA]</scope>
    <source>
        <strain evidence="1 2">NRRL B-24802</strain>
    </source>
</reference>
<gene>
    <name evidence="1" type="ORF">AQJ67_44060</name>
</gene>
<evidence type="ECO:0008006" key="3">
    <source>
        <dbReference type="Google" id="ProtNLM"/>
    </source>
</evidence>
<evidence type="ECO:0000313" key="2">
    <source>
        <dbReference type="Proteomes" id="UP000053429"/>
    </source>
</evidence>
<dbReference type="Proteomes" id="UP000053429">
    <property type="component" value="Unassembled WGS sequence"/>
</dbReference>
<dbReference type="InterPro" id="IPR048000">
    <property type="entry name" value="TnsA-like"/>
</dbReference>
<name>A0A101TDQ7_9ACTN</name>
<proteinExistence type="predicted"/>
<keyword evidence="2" id="KW-1185">Reference proteome</keyword>
<dbReference type="AlphaFoldDB" id="A0A101TDQ7"/>
<protein>
    <recommendedName>
        <fullName evidence="3">TnsA-like heteromeric transposase endonuclease subunit</fullName>
    </recommendedName>
</protein>